<evidence type="ECO:0000256" key="1">
    <source>
        <dbReference type="SAM" id="MobiDB-lite"/>
    </source>
</evidence>
<proteinExistence type="predicted"/>
<dbReference type="AlphaFoldDB" id="A0A7M7KT87"/>
<dbReference type="RefSeq" id="XP_022665518.1">
    <property type="nucleotide sequence ID" value="XM_022809783.1"/>
</dbReference>
<dbReference type="InParanoid" id="A0A7M7KT87"/>
<dbReference type="EnsemblMetazoa" id="XM_022809783">
    <property type="protein sequence ID" value="XP_022665518"/>
    <property type="gene ID" value="LOC111252249"/>
</dbReference>
<evidence type="ECO:0000313" key="2">
    <source>
        <dbReference type="EnsemblMetazoa" id="XP_022665518"/>
    </source>
</evidence>
<dbReference type="Proteomes" id="UP000594260">
    <property type="component" value="Unplaced"/>
</dbReference>
<feature type="region of interest" description="Disordered" evidence="1">
    <location>
        <begin position="1"/>
        <end position="93"/>
    </location>
</feature>
<reference evidence="2" key="1">
    <citation type="submission" date="2021-01" db="UniProtKB">
        <authorList>
            <consortium name="EnsemblMetazoa"/>
        </authorList>
    </citation>
    <scope>IDENTIFICATION</scope>
</reference>
<feature type="region of interest" description="Disordered" evidence="1">
    <location>
        <begin position="1107"/>
        <end position="1131"/>
    </location>
</feature>
<dbReference type="RefSeq" id="XP_022665517.1">
    <property type="nucleotide sequence ID" value="XM_022809782.1"/>
</dbReference>
<sequence length="1146" mass="121881">MHRGALLPAMGGLPRRVPPSPGIALLVTPPPQIGPPNGNTSYSGSTSSGTGTSGGGASGTKKQQGNQGAQGAAGGANHKCSRCKARPKSGSGSSLCIRCKLQREYCSPRGGFAGPKKKVPMTALPMTPLSSTAPALSPTMESRNDILQLTPPTSQQLTPTPNTPSGISPSTGMHLGQAPTLSQKTEINNVVSPPLDVKPLIIHLEVAGDLSRSLQWATLGDQEDLTETTWPQCMEELERETDDFRPESLNQVLSVSETSPTHPERVEPCPANVALPAEIVGAMSTSGGSGRARLGLARLPAILSLPEGPQSPSELTRKQPSRTLPPAIASQSVHTINGIGPPNPKMSPAQGVVVTLNIPDRELSNDISNKHCTNSLRQSVTTTTGTDCVIGDTHQISLTATSPNQQIYVPMVSVTTTAASTTLSTASYETPMSFHNHSDGVPCRVDADVWRSHVRRAVRSYTIYLEEAFSALLESPSESKWVTVLSVFQKKTVLSKILQRLSILQRALLPPEEHTSLRRVSRSAEQLFKAMSRLRGEMAAARNTEQRLGHSAIYPLGQAASYPTSPLVGDSTNINDYSSLTSNGLCPTAIPLDTTGDSFSSNTCGIQPATARSSHLDVNSFIYQSGKQQQQQMPQLKSSPIVSRNSPVYNAVPATSAPVDESFFASGISLPGTFITTQKSLTEEADDEISKILAKLKKEDRCTIPQVMTTNSSLSSTRTGSLSQAQQVNTAPSYPLITNGSTVMGHSSSKIDALPSCTRITSASSAVQQQTATEVGVPAQLMARLLSPEFSSQPEAFVGSTTSNDTHSSMGRYNETSVNQTTESLNQTYANIAARETNSTQRPFGQQQASNAGGASIGNRRLYFYDISRPLSQDSNQQSWELAQSQQAMVKTENRTMFSPSLPKKPHVEISRSAVPIVAAPQLRSLLARKSPATNYLKSTQNQCFMNSRVQADSLATPLTVDVLQLSQHQRLYLSPTQEITAYNNEAPKPQKVLPSLPAFSSSLQQKSLYQRGSGASDYSLATQLHDQQQQHGQVEKVLPPLSASTQAVDQASMANVELPLAQQSRQVVGTIPPNTNGVCAGLPGPVNDTAMSNCSALNGLDLFDAQTDGSPLTGPSSITEGPGYPSWPAVQCSAPLGEAVPNTKG</sequence>
<feature type="region of interest" description="Disordered" evidence="1">
    <location>
        <begin position="304"/>
        <end position="323"/>
    </location>
</feature>
<name>A0A7M7KT87_VARDE</name>
<dbReference type="OrthoDB" id="10625755at2759"/>
<feature type="compositionally biased region" description="Polar residues" evidence="1">
    <location>
        <begin position="1108"/>
        <end position="1120"/>
    </location>
</feature>
<accession>A0A7M7KT87</accession>
<protein>
    <submittedName>
        <fullName evidence="2">Uncharacterized protein</fullName>
    </submittedName>
</protein>
<dbReference type="EnsemblMetazoa" id="XM_022809782">
    <property type="protein sequence ID" value="XP_022665517"/>
    <property type="gene ID" value="LOC111252249"/>
</dbReference>
<feature type="compositionally biased region" description="Low complexity" evidence="1">
    <location>
        <begin position="59"/>
        <end position="70"/>
    </location>
</feature>
<organism evidence="2 3">
    <name type="scientific">Varroa destructor</name>
    <name type="common">Honeybee mite</name>
    <dbReference type="NCBI Taxonomy" id="109461"/>
    <lineage>
        <taxon>Eukaryota</taxon>
        <taxon>Metazoa</taxon>
        <taxon>Ecdysozoa</taxon>
        <taxon>Arthropoda</taxon>
        <taxon>Chelicerata</taxon>
        <taxon>Arachnida</taxon>
        <taxon>Acari</taxon>
        <taxon>Parasitiformes</taxon>
        <taxon>Mesostigmata</taxon>
        <taxon>Gamasina</taxon>
        <taxon>Dermanyssoidea</taxon>
        <taxon>Varroidae</taxon>
        <taxon>Varroa</taxon>
    </lineage>
</organism>
<evidence type="ECO:0000313" key="3">
    <source>
        <dbReference type="Proteomes" id="UP000594260"/>
    </source>
</evidence>
<dbReference type="KEGG" id="vde:111252249"/>
<keyword evidence="3" id="KW-1185">Reference proteome</keyword>
<feature type="compositionally biased region" description="Low complexity" evidence="1">
    <location>
        <begin position="40"/>
        <end position="50"/>
    </location>
</feature>
<dbReference type="GeneID" id="111252249"/>